<keyword evidence="5" id="KW-1185">Reference proteome</keyword>
<feature type="chain" id="PRO_5045961362" evidence="2">
    <location>
        <begin position="27"/>
        <end position="721"/>
    </location>
</feature>
<evidence type="ECO:0000256" key="2">
    <source>
        <dbReference type="SAM" id="SignalP"/>
    </source>
</evidence>
<dbReference type="Pfam" id="PF13435">
    <property type="entry name" value="Cytochrome_C554"/>
    <property type="match status" value="2"/>
</dbReference>
<dbReference type="RefSeq" id="WP_317522977.1">
    <property type="nucleotide sequence ID" value="NZ_JAWJZI010000005.1"/>
</dbReference>
<dbReference type="InterPro" id="IPR051829">
    <property type="entry name" value="Multiheme_Cytochr_ET"/>
</dbReference>
<dbReference type="InterPro" id="IPR023155">
    <property type="entry name" value="Cyt_c-552/4"/>
</dbReference>
<evidence type="ECO:0000313" key="5">
    <source>
        <dbReference type="Proteomes" id="UP001186452"/>
    </source>
</evidence>
<dbReference type="PANTHER" id="PTHR35038:SF8">
    <property type="entry name" value="C-TYPE POLYHEME CYTOCHROME OMCC"/>
    <property type="match status" value="1"/>
</dbReference>
<dbReference type="SMART" id="SM00028">
    <property type="entry name" value="TPR"/>
    <property type="match status" value="3"/>
</dbReference>
<dbReference type="SUPFAM" id="SSF48452">
    <property type="entry name" value="TPR-like"/>
    <property type="match status" value="1"/>
</dbReference>
<dbReference type="Pfam" id="PF14559">
    <property type="entry name" value="TPR_19"/>
    <property type="match status" value="1"/>
</dbReference>
<feature type="domain" description="Cytochrome c-552/4" evidence="3">
    <location>
        <begin position="159"/>
        <end position="199"/>
    </location>
</feature>
<dbReference type="SUPFAM" id="SSF48695">
    <property type="entry name" value="Multiheme cytochromes"/>
    <property type="match status" value="1"/>
</dbReference>
<gene>
    <name evidence="4" type="ORF">R2X38_14370</name>
</gene>
<protein>
    <submittedName>
        <fullName evidence="4">Multiheme c-type cytochrome</fullName>
    </submittedName>
</protein>
<sequence length="721" mass="81439">MQPLGLVTIIRIVAVMLFVLSPTAKAAYSGSSSCSNCHSKEYRQWSQSHHHQAMTKLDEKHFNGSVYKENGKEVTFFKQAQQHYIKIQISNEPPQQYQVAYALGFTPLRQYIIDLGDGRLQVFDIAWDTRAEHEGGQRWFSVNSEDGLGSFNWKSSFMNWNSRCASCHTTGFSRNYAADTEKYNSTWSEIGVGCESCHGPASQHVEWANSANQHSNPKGSKGLQVVIEPVPEWRNSAQLPTPVVTSSQAVTADTATSEMEICLNCHSRRQQLADESNHELFSNTTRLRLLEPDLYFPDGQIKDEVFVAGSFLQSKMHGQGVTCRNCHDPHTNQLTQPGDRLCTQCHRPDHYQTERHHAHRSRAGVICIDCHMPQRTYMGVDARRDHGFQKPNPVLSNELGTPNVCLNCHSSANSSQWIEHNLPAHWQHMLQGNDLRSLTARKLAQLWQSPEPTNSDQNSLLYQLIKKNHSPFVKASLVKYGSAELTVDQKLSLLSEPNPMTESSTLDALYNTTSRRAIHTLLTSLNAAALNTRLTAYKTLLPYKLVQQYIPQFWDSYLQAESEYLAALDINQDTPMGMVEYANWYFLKDQLEDAVQLLDSALDKQPDLLIATINLADIYRAAGQENKGMQMLNSALAFHGENPTLQYAIGLSHIRMKNYKQATTHIEQAFELSAHRLDYGITLLLALQREGDGRRVAKVLTQLEHLYPANRQLKQVKAAMP</sequence>
<feature type="domain" description="Cytochrome c-552/4" evidence="3">
    <location>
        <begin position="34"/>
        <end position="64"/>
    </location>
</feature>
<dbReference type="InterPro" id="IPR019734">
    <property type="entry name" value="TPR_rpt"/>
</dbReference>
<evidence type="ECO:0000259" key="3">
    <source>
        <dbReference type="Pfam" id="PF13435"/>
    </source>
</evidence>
<dbReference type="PANTHER" id="PTHR35038">
    <property type="entry name" value="DISSIMILATORY SULFITE REDUCTASE SIRA"/>
    <property type="match status" value="1"/>
</dbReference>
<comment type="caution">
    <text evidence="4">The sequence shown here is derived from an EMBL/GenBank/DDBJ whole genome shotgun (WGS) entry which is preliminary data.</text>
</comment>
<keyword evidence="1 2" id="KW-0732">Signal</keyword>
<dbReference type="EMBL" id="JAWJZI010000005">
    <property type="protein sequence ID" value="MDV5170186.1"/>
    <property type="molecule type" value="Genomic_DNA"/>
</dbReference>
<name>A0ABU3ZJ74_9GAMM</name>
<evidence type="ECO:0000313" key="4">
    <source>
        <dbReference type="EMBL" id="MDV5170186.1"/>
    </source>
</evidence>
<dbReference type="Proteomes" id="UP001186452">
    <property type="component" value="Unassembled WGS sequence"/>
</dbReference>
<evidence type="ECO:0000256" key="1">
    <source>
        <dbReference type="ARBA" id="ARBA00022729"/>
    </source>
</evidence>
<feature type="signal peptide" evidence="2">
    <location>
        <begin position="1"/>
        <end position="26"/>
    </location>
</feature>
<dbReference type="Gene3D" id="1.10.1130.10">
    <property type="entry name" value="Flavocytochrome C3, Chain A"/>
    <property type="match status" value="3"/>
</dbReference>
<reference evidence="4 5" key="1">
    <citation type="submission" date="2023-10" db="EMBL/GenBank/DDBJ databases">
        <title>Marine bacteria isolated from horseshoe crab.</title>
        <authorList>
            <person name="Cheng T.H."/>
        </authorList>
    </citation>
    <scope>NUCLEOTIDE SEQUENCE [LARGE SCALE GENOMIC DNA]</scope>
    <source>
        <strain evidence="4 5">HSC6</strain>
    </source>
</reference>
<proteinExistence type="predicted"/>
<dbReference type="Gene3D" id="1.25.40.10">
    <property type="entry name" value="Tetratricopeptide repeat domain"/>
    <property type="match status" value="1"/>
</dbReference>
<organism evidence="4 5">
    <name type="scientific">Photobacterium rosenbergii</name>
    <dbReference type="NCBI Taxonomy" id="294936"/>
    <lineage>
        <taxon>Bacteria</taxon>
        <taxon>Pseudomonadati</taxon>
        <taxon>Pseudomonadota</taxon>
        <taxon>Gammaproteobacteria</taxon>
        <taxon>Vibrionales</taxon>
        <taxon>Vibrionaceae</taxon>
        <taxon>Photobacterium</taxon>
    </lineage>
</organism>
<dbReference type="InterPro" id="IPR036280">
    <property type="entry name" value="Multihaem_cyt_sf"/>
</dbReference>
<accession>A0ABU3ZJ74</accession>
<dbReference type="InterPro" id="IPR011990">
    <property type="entry name" value="TPR-like_helical_dom_sf"/>
</dbReference>